<dbReference type="Proteomes" id="UP000523795">
    <property type="component" value="Unassembled WGS sequence"/>
</dbReference>
<comment type="caution">
    <text evidence="2">The sequence shown here is derived from an EMBL/GenBank/DDBJ whole genome shotgun (WGS) entry which is preliminary data.</text>
</comment>
<name>A0ABX1JQD8_9MICC</name>
<dbReference type="EMBL" id="JAAZSR010000093">
    <property type="protein sequence ID" value="NKX50456.1"/>
    <property type="molecule type" value="Genomic_DNA"/>
</dbReference>
<feature type="compositionally biased region" description="Low complexity" evidence="1">
    <location>
        <begin position="95"/>
        <end position="112"/>
    </location>
</feature>
<feature type="non-terminal residue" evidence="2">
    <location>
        <position position="1"/>
    </location>
</feature>
<evidence type="ECO:0000313" key="2">
    <source>
        <dbReference type="EMBL" id="NKX50456.1"/>
    </source>
</evidence>
<gene>
    <name evidence="2" type="ORF">HER39_07725</name>
</gene>
<feature type="region of interest" description="Disordered" evidence="1">
    <location>
        <begin position="1"/>
        <end position="24"/>
    </location>
</feature>
<feature type="region of interest" description="Disordered" evidence="1">
    <location>
        <begin position="77"/>
        <end position="185"/>
    </location>
</feature>
<evidence type="ECO:0000313" key="3">
    <source>
        <dbReference type="Proteomes" id="UP000523795"/>
    </source>
</evidence>
<proteinExistence type="predicted"/>
<feature type="compositionally biased region" description="Low complexity" evidence="1">
    <location>
        <begin position="144"/>
        <end position="185"/>
    </location>
</feature>
<evidence type="ECO:0000256" key="1">
    <source>
        <dbReference type="SAM" id="MobiDB-lite"/>
    </source>
</evidence>
<sequence length="258" mass="25924">PGDAAGHGKGAAPTRDAAIAASSRLDQQQHSAVYSMIARGHGLGAMQAYRKATGVSLRDAASAVASMSAFPQPYAFPGFPQVPRPAGPGDDAAEPEAQAAPDAHAAPEPAQESATGPVNEPAPPERREQAPETAEPAPEPPAAARPAGPASAAGGSPAPAPGSTEAEGKPAPAGGSSPAATGVPAHKATAYRYRAIVSNGDEIREIASTRLNDEVYGRIRETALGGDLQSAARLLMGHSEAGEQEALDFVALIGPEED</sequence>
<accession>A0ABX1JQD8</accession>
<reference evidence="2 3" key="1">
    <citation type="submission" date="2020-04" db="EMBL/GenBank/DDBJ databases">
        <authorList>
            <person name="Liu S."/>
        </authorList>
    </citation>
    <scope>NUCLEOTIDE SEQUENCE [LARGE SCALE GENOMIC DNA]</scope>
    <source>
        <strain evidence="2 3">CGMCC 1.15091</strain>
    </source>
</reference>
<protein>
    <submittedName>
        <fullName evidence="2">Uncharacterized protein</fullName>
    </submittedName>
</protein>
<organism evidence="2 3">
    <name type="scientific">Arthrobacter deserti</name>
    <dbReference type="NCBI Taxonomy" id="1742687"/>
    <lineage>
        <taxon>Bacteria</taxon>
        <taxon>Bacillati</taxon>
        <taxon>Actinomycetota</taxon>
        <taxon>Actinomycetes</taxon>
        <taxon>Micrococcales</taxon>
        <taxon>Micrococcaceae</taxon>
        <taxon>Arthrobacter</taxon>
    </lineage>
</organism>
<keyword evidence="3" id="KW-1185">Reference proteome</keyword>